<dbReference type="Proteomes" id="UP000017559">
    <property type="component" value="Unassembled WGS sequence"/>
</dbReference>
<dbReference type="HOGENOM" id="CLU_1468550_0_0_1"/>
<dbReference type="KEGG" id="mrr:Moror_15338"/>
<sequence>MHFVLSTVLALICVAKAITVTFPQALVATQDNPFSWTRDKKDPRTFDLRKQKLDDPGGLTAFSAPIHVVANGSRTGNGTINFNRAGLFEVVVFDARDESLKQILVSQTVTVFVNTTSTSTSIPTGFTGLSSGSNQSISQSDIPQATEISEQPGSNSSNSNKANVPLIVGIVIGSVGMICYEFGV</sequence>
<reference evidence="3 4" key="1">
    <citation type="journal article" date="2014" name="BMC Genomics">
        <title>Genome and secretome analysis of the hemibiotrophic fungal pathogen, Moniliophthora roreri, which causes frosty pod rot disease of cacao: mechanisms of the biotrophic and necrotrophic phases.</title>
        <authorList>
            <person name="Meinhardt L.W."/>
            <person name="Costa G.G.L."/>
            <person name="Thomazella D.P.T."/>
            <person name="Teixeira P.J.P.L."/>
            <person name="Carazzolle M.F."/>
            <person name="Schuster S.C."/>
            <person name="Carlson J.E."/>
            <person name="Guiltinan M.J."/>
            <person name="Mieczkowski P."/>
            <person name="Farmer A."/>
            <person name="Ramaraj T."/>
            <person name="Crozier J."/>
            <person name="Davis R.E."/>
            <person name="Shao J."/>
            <person name="Melnick R.L."/>
            <person name="Pereira G.A.G."/>
            <person name="Bailey B.A."/>
        </authorList>
    </citation>
    <scope>NUCLEOTIDE SEQUENCE [LARGE SCALE GENOMIC DNA]</scope>
    <source>
        <strain evidence="3 4">MCA 2997</strain>
    </source>
</reference>
<proteinExistence type="predicted"/>
<evidence type="ECO:0000256" key="1">
    <source>
        <dbReference type="SAM" id="MobiDB-lite"/>
    </source>
</evidence>
<feature type="compositionally biased region" description="Low complexity" evidence="1">
    <location>
        <begin position="130"/>
        <end position="140"/>
    </location>
</feature>
<evidence type="ECO:0000256" key="2">
    <source>
        <dbReference type="SAM" id="SignalP"/>
    </source>
</evidence>
<keyword evidence="2" id="KW-0732">Signal</keyword>
<feature type="region of interest" description="Disordered" evidence="1">
    <location>
        <begin position="123"/>
        <end position="158"/>
    </location>
</feature>
<name>V2X4V5_MONRO</name>
<feature type="compositionally biased region" description="Polar residues" evidence="1">
    <location>
        <begin position="141"/>
        <end position="158"/>
    </location>
</feature>
<evidence type="ECO:0000313" key="4">
    <source>
        <dbReference type="Proteomes" id="UP000017559"/>
    </source>
</evidence>
<comment type="caution">
    <text evidence="3">The sequence shown here is derived from an EMBL/GenBank/DDBJ whole genome shotgun (WGS) entry which is preliminary data.</text>
</comment>
<gene>
    <name evidence="3" type="ORF">Moror_15338</name>
</gene>
<accession>V2X4V5</accession>
<dbReference type="OrthoDB" id="3018813at2759"/>
<organism evidence="3 4">
    <name type="scientific">Moniliophthora roreri (strain MCA 2997)</name>
    <name type="common">Cocoa frosty pod rot fungus</name>
    <name type="synonym">Crinipellis roreri</name>
    <dbReference type="NCBI Taxonomy" id="1381753"/>
    <lineage>
        <taxon>Eukaryota</taxon>
        <taxon>Fungi</taxon>
        <taxon>Dikarya</taxon>
        <taxon>Basidiomycota</taxon>
        <taxon>Agaricomycotina</taxon>
        <taxon>Agaricomycetes</taxon>
        <taxon>Agaricomycetidae</taxon>
        <taxon>Agaricales</taxon>
        <taxon>Marasmiineae</taxon>
        <taxon>Marasmiaceae</taxon>
        <taxon>Moniliophthora</taxon>
    </lineage>
</organism>
<protein>
    <submittedName>
        <fullName evidence="3">Uncharacterized protein</fullName>
    </submittedName>
</protein>
<feature type="signal peptide" evidence="2">
    <location>
        <begin position="1"/>
        <end position="17"/>
    </location>
</feature>
<dbReference type="AlphaFoldDB" id="V2X4V5"/>
<dbReference type="EMBL" id="AWSO01000735">
    <property type="protein sequence ID" value="ESK87811.1"/>
    <property type="molecule type" value="Genomic_DNA"/>
</dbReference>
<feature type="chain" id="PRO_5004712182" evidence="2">
    <location>
        <begin position="18"/>
        <end position="184"/>
    </location>
</feature>
<evidence type="ECO:0000313" key="3">
    <source>
        <dbReference type="EMBL" id="ESK87811.1"/>
    </source>
</evidence>
<keyword evidence="4" id="KW-1185">Reference proteome</keyword>